<proteinExistence type="predicted"/>
<protein>
    <submittedName>
        <fullName evidence="3">Bifunctional DNA primase/polymerase</fullName>
    </submittedName>
</protein>
<dbReference type="InterPro" id="IPR015330">
    <property type="entry name" value="DNA_primase/pol_bifunc_N"/>
</dbReference>
<comment type="caution">
    <text evidence="3">The sequence shown here is derived from an EMBL/GenBank/DDBJ whole genome shotgun (WGS) entry which is preliminary data.</text>
</comment>
<organism evidence="3 4">
    <name type="scientific">Bradyrhizobium rifense</name>
    <dbReference type="NCBI Taxonomy" id="515499"/>
    <lineage>
        <taxon>Bacteria</taxon>
        <taxon>Pseudomonadati</taxon>
        <taxon>Pseudomonadota</taxon>
        <taxon>Alphaproteobacteria</taxon>
        <taxon>Hyphomicrobiales</taxon>
        <taxon>Nitrobacteraceae</taxon>
        <taxon>Bradyrhizobium</taxon>
    </lineage>
</organism>
<name>A0A5D3K372_9BRAD</name>
<dbReference type="AlphaFoldDB" id="A0A5D3K372"/>
<dbReference type="OrthoDB" id="5453446at2"/>
<dbReference type="SUPFAM" id="SSF56747">
    <property type="entry name" value="Prim-pol domain"/>
    <property type="match status" value="1"/>
</dbReference>
<reference evidence="3 4" key="1">
    <citation type="submission" date="2019-08" db="EMBL/GenBank/DDBJ databases">
        <title>Bradyrhizobium hipponensis sp. nov., a rhizobium isolated from a Lupinus angustifolius root nodule in Tunisia.</title>
        <authorList>
            <person name="Off K."/>
            <person name="Rejili M."/>
            <person name="Mars M."/>
            <person name="Brachmann A."/>
            <person name="Marin M."/>
        </authorList>
    </citation>
    <scope>NUCLEOTIDE SEQUENCE [LARGE SCALE GENOMIC DNA]</scope>
    <source>
        <strain evidence="3 4">CTAW71</strain>
    </source>
</reference>
<feature type="region of interest" description="Disordered" evidence="1">
    <location>
        <begin position="428"/>
        <end position="456"/>
    </location>
</feature>
<accession>A0A5D3K372</accession>
<feature type="domain" description="DNA primase/polymerase bifunctional N-terminal" evidence="2">
    <location>
        <begin position="10"/>
        <end position="188"/>
    </location>
</feature>
<sequence length="456" mass="50326">MMASPFALTAPALVERGYSPLPIAPWGEHDWNPKGKEPGRLEVGRDGEPEWYRLKNWQVFGDRQAHLKIIEHWSRWPDAGVGLACGFGGFVAVDVDDDSLIDPIFAVLPPHTVAKRGRKGVTAFYRAAEPLPSKNYRTTEKRGLLDFLSGGKQTVLPPTVHPDIGRPYEWTTERTLLDTPLSDLPEITSAHVAAMEDVLSAYGWDAPERQPRGATVERPARGETAQDLLWHDDVNTVALANLHAWVPALGLPKTRPNGVGYRAVAPWRGSGSGRSEARRQPNLSFHPTGIQDFGTMETFTPIKVVAKAQRIPYPAAAAWLRQKLGLPEERLILLRSTKSGSLSPTYPDRAFPLADATSALRGALDDFEAQMKAWRIYRNQARLKSPLIHQKSPVWGVKIDAGQVISSRPECCRVDQARLAPGLCGPAYRPRKGYSTRPEEPRHQGAGLSGPRTGRP</sequence>
<dbReference type="Pfam" id="PF09250">
    <property type="entry name" value="Prim-Pol"/>
    <property type="match status" value="1"/>
</dbReference>
<evidence type="ECO:0000259" key="2">
    <source>
        <dbReference type="SMART" id="SM00943"/>
    </source>
</evidence>
<dbReference type="EMBL" id="VSSS01000062">
    <property type="protein sequence ID" value="TYL89100.1"/>
    <property type="molecule type" value="Genomic_DNA"/>
</dbReference>
<evidence type="ECO:0000256" key="1">
    <source>
        <dbReference type="SAM" id="MobiDB-lite"/>
    </source>
</evidence>
<dbReference type="Proteomes" id="UP000324758">
    <property type="component" value="Unassembled WGS sequence"/>
</dbReference>
<dbReference type="SMART" id="SM00943">
    <property type="entry name" value="Prim-Pol"/>
    <property type="match status" value="1"/>
</dbReference>
<evidence type="ECO:0000313" key="3">
    <source>
        <dbReference type="EMBL" id="TYL89100.1"/>
    </source>
</evidence>
<keyword evidence="4" id="KW-1185">Reference proteome</keyword>
<dbReference type="CDD" id="cd04859">
    <property type="entry name" value="Prim_Pol"/>
    <property type="match status" value="1"/>
</dbReference>
<evidence type="ECO:0000313" key="4">
    <source>
        <dbReference type="Proteomes" id="UP000324758"/>
    </source>
</evidence>
<dbReference type="RefSeq" id="WP_148777117.1">
    <property type="nucleotide sequence ID" value="NZ_VSSS01000062.1"/>
</dbReference>
<gene>
    <name evidence="3" type="ORF">FXB40_36480</name>
</gene>